<dbReference type="GO" id="GO:0055085">
    <property type="term" value="P:transmembrane transport"/>
    <property type="evidence" value="ECO:0007669"/>
    <property type="project" value="InterPro"/>
</dbReference>
<dbReference type="AlphaFoldDB" id="A0A1H1U2A7"/>
<evidence type="ECO:0000256" key="2">
    <source>
        <dbReference type="ARBA" id="ARBA00022448"/>
    </source>
</evidence>
<keyword evidence="3" id="KW-1003">Cell membrane</keyword>
<name>A0A1H1U2A7_9MICC</name>
<accession>A0A1H1U2A7</accession>
<evidence type="ECO:0000313" key="10">
    <source>
        <dbReference type="Proteomes" id="UP000198751"/>
    </source>
</evidence>
<dbReference type="InterPro" id="IPR035906">
    <property type="entry name" value="MetI-like_sf"/>
</dbReference>
<dbReference type="PANTHER" id="PTHR43163:SF6">
    <property type="entry name" value="DIPEPTIDE TRANSPORT SYSTEM PERMEASE PROTEIN DPPB-RELATED"/>
    <property type="match status" value="1"/>
</dbReference>
<dbReference type="CDD" id="cd06261">
    <property type="entry name" value="TM_PBP2"/>
    <property type="match status" value="1"/>
</dbReference>
<organism evidence="9 10">
    <name type="scientific">Pseudarthrobacter equi</name>
    <dbReference type="NCBI Taxonomy" id="728066"/>
    <lineage>
        <taxon>Bacteria</taxon>
        <taxon>Bacillati</taxon>
        <taxon>Actinomycetota</taxon>
        <taxon>Actinomycetes</taxon>
        <taxon>Micrococcales</taxon>
        <taxon>Micrococcaceae</taxon>
        <taxon>Pseudarthrobacter</taxon>
    </lineage>
</organism>
<evidence type="ECO:0000256" key="5">
    <source>
        <dbReference type="ARBA" id="ARBA00022989"/>
    </source>
</evidence>
<evidence type="ECO:0000313" key="9">
    <source>
        <dbReference type="EMBL" id="SDS66650.1"/>
    </source>
</evidence>
<protein>
    <submittedName>
        <fullName evidence="9">Peptide/nickel transport system permease protein</fullName>
    </submittedName>
</protein>
<feature type="transmembrane region" description="Helical" evidence="7">
    <location>
        <begin position="139"/>
        <end position="159"/>
    </location>
</feature>
<dbReference type="OrthoDB" id="9778910at2"/>
<dbReference type="Pfam" id="PF19300">
    <property type="entry name" value="BPD_transp_1_N"/>
    <property type="match status" value="1"/>
</dbReference>
<keyword evidence="10" id="KW-1185">Reference proteome</keyword>
<evidence type="ECO:0000256" key="3">
    <source>
        <dbReference type="ARBA" id="ARBA00022475"/>
    </source>
</evidence>
<dbReference type="SUPFAM" id="SSF161098">
    <property type="entry name" value="MetI-like"/>
    <property type="match status" value="1"/>
</dbReference>
<gene>
    <name evidence="9" type="ORF">SAMN04489743_0567</name>
</gene>
<keyword evidence="4 7" id="KW-0812">Transmembrane</keyword>
<feature type="transmembrane region" description="Helical" evidence="7">
    <location>
        <begin position="236"/>
        <end position="257"/>
    </location>
</feature>
<dbReference type="PANTHER" id="PTHR43163">
    <property type="entry name" value="DIPEPTIDE TRANSPORT SYSTEM PERMEASE PROTEIN DPPB-RELATED"/>
    <property type="match status" value="1"/>
</dbReference>
<evidence type="ECO:0000256" key="6">
    <source>
        <dbReference type="ARBA" id="ARBA00023136"/>
    </source>
</evidence>
<comment type="similarity">
    <text evidence="7">Belongs to the binding-protein-dependent transport system permease family.</text>
</comment>
<evidence type="ECO:0000256" key="4">
    <source>
        <dbReference type="ARBA" id="ARBA00022692"/>
    </source>
</evidence>
<dbReference type="RefSeq" id="WP_091717389.1">
    <property type="nucleotide sequence ID" value="NZ_CAUQLD010000001.1"/>
</dbReference>
<evidence type="ECO:0000256" key="7">
    <source>
        <dbReference type="RuleBase" id="RU363032"/>
    </source>
</evidence>
<dbReference type="Pfam" id="PF00528">
    <property type="entry name" value="BPD_transp_1"/>
    <property type="match status" value="1"/>
</dbReference>
<reference evidence="10" key="1">
    <citation type="submission" date="2016-10" db="EMBL/GenBank/DDBJ databases">
        <authorList>
            <person name="Varghese N."/>
            <person name="Submissions S."/>
        </authorList>
    </citation>
    <scope>NUCLEOTIDE SEQUENCE [LARGE SCALE GENOMIC DNA]</scope>
    <source>
        <strain evidence="10">IMMIB L-1606</strain>
    </source>
</reference>
<feature type="transmembrane region" description="Helical" evidence="7">
    <location>
        <begin position="12"/>
        <end position="30"/>
    </location>
</feature>
<keyword evidence="6 7" id="KW-0472">Membrane</keyword>
<dbReference type="GO" id="GO:0005886">
    <property type="term" value="C:plasma membrane"/>
    <property type="evidence" value="ECO:0007669"/>
    <property type="project" value="UniProtKB-SubCell"/>
</dbReference>
<comment type="subcellular location">
    <subcellularLocation>
        <location evidence="1 7">Cell membrane</location>
        <topology evidence="1 7">Multi-pass membrane protein</topology>
    </subcellularLocation>
</comment>
<evidence type="ECO:0000259" key="8">
    <source>
        <dbReference type="PROSITE" id="PS50928"/>
    </source>
</evidence>
<dbReference type="InterPro" id="IPR045621">
    <property type="entry name" value="BPD_transp_1_N"/>
</dbReference>
<dbReference type="Proteomes" id="UP000198751">
    <property type="component" value="Chromosome I"/>
</dbReference>
<dbReference type="EMBL" id="LT629779">
    <property type="protein sequence ID" value="SDS66650.1"/>
    <property type="molecule type" value="Genomic_DNA"/>
</dbReference>
<keyword evidence="2 7" id="KW-0813">Transport</keyword>
<dbReference type="InterPro" id="IPR000515">
    <property type="entry name" value="MetI-like"/>
</dbReference>
<feature type="transmembrane region" description="Helical" evidence="7">
    <location>
        <begin position="179"/>
        <end position="197"/>
    </location>
</feature>
<feature type="domain" description="ABC transmembrane type-1" evidence="8">
    <location>
        <begin position="99"/>
        <end position="300"/>
    </location>
</feature>
<proteinExistence type="inferred from homology"/>
<dbReference type="PROSITE" id="PS50928">
    <property type="entry name" value="ABC_TM1"/>
    <property type="match status" value="1"/>
</dbReference>
<feature type="transmembrane region" description="Helical" evidence="7">
    <location>
        <begin position="105"/>
        <end position="127"/>
    </location>
</feature>
<keyword evidence="5 7" id="KW-1133">Transmembrane helix</keyword>
<evidence type="ECO:0000256" key="1">
    <source>
        <dbReference type="ARBA" id="ARBA00004651"/>
    </source>
</evidence>
<feature type="transmembrane region" description="Helical" evidence="7">
    <location>
        <begin position="277"/>
        <end position="300"/>
    </location>
</feature>
<dbReference type="Gene3D" id="1.10.3720.10">
    <property type="entry name" value="MetI-like"/>
    <property type="match status" value="1"/>
</dbReference>
<sequence>MIRYVGRRLLQGAFVLWAAYTVSFLILYLLPGDAVSIMASGDEQNSVDPALVAKLRSEYGLDRPLHEQYVIALFKALQLDFGVSIKNGVAATQAVGEVLPETIKLAAAGFALAVLLGSALAIAASFSRNRWVRQLVASLPPLGIAVPTFWIGLLLLQFFSFRLRLFPALGNDGAQSLVLPALTLAIPTSAVIAQLLIRSLHQTLGEPYIEQIRAKGASDALIHFGHALRNAAIPTLTMLGILVGNLLAGAVVSETVFSRTGIGRLTVTAVNSRDIPVVQTLVVLAAAIFVITSLVVDLIYPLVDPRINTAAKATA</sequence>